<dbReference type="InterPro" id="IPR033650">
    <property type="entry name" value="Ribosomal_mL46_NUDIX"/>
</dbReference>
<dbReference type="EMBL" id="BQKY01000018">
    <property type="protein sequence ID" value="GJN94672.1"/>
    <property type="molecule type" value="Genomic_DNA"/>
</dbReference>
<dbReference type="PROSITE" id="PS00893">
    <property type="entry name" value="NUDIX_BOX"/>
    <property type="match status" value="1"/>
</dbReference>
<keyword evidence="11" id="KW-1185">Reference proteome</keyword>
<accession>A0AAV5H0B3</accession>
<dbReference type="SUPFAM" id="SSF55811">
    <property type="entry name" value="Nudix"/>
    <property type="match status" value="1"/>
</dbReference>
<evidence type="ECO:0000256" key="6">
    <source>
        <dbReference type="ARBA" id="ARBA00023128"/>
    </source>
</evidence>
<comment type="subcellular location">
    <subcellularLocation>
        <location evidence="1">Mitochondrion</location>
    </subcellularLocation>
</comment>
<reference evidence="10 11" key="1">
    <citation type="submission" date="2021-12" db="EMBL/GenBank/DDBJ databases">
        <title>High titer production of polyol ester of fatty acids by Rhodotorula paludigena BS15 towards product separation-free biomass refinery.</title>
        <authorList>
            <person name="Mano J."/>
            <person name="Ono H."/>
            <person name="Tanaka T."/>
            <person name="Naito K."/>
            <person name="Sushida H."/>
            <person name="Ike M."/>
            <person name="Tokuyasu K."/>
            <person name="Kitaoka M."/>
        </authorList>
    </citation>
    <scope>NUCLEOTIDE SEQUENCE [LARGE SCALE GENOMIC DNA]</scope>
    <source>
        <strain evidence="10 11">BS15</strain>
    </source>
</reference>
<protein>
    <recommendedName>
        <fullName evidence="8">Large ribosomal subunit protein mL46</fullName>
    </recommendedName>
</protein>
<dbReference type="InterPro" id="IPR040008">
    <property type="entry name" value="Ribosomal_mL46"/>
</dbReference>
<evidence type="ECO:0000256" key="8">
    <source>
        <dbReference type="ARBA" id="ARBA00035190"/>
    </source>
</evidence>
<evidence type="ECO:0000256" key="2">
    <source>
        <dbReference type="ARBA" id="ARBA00009070"/>
    </source>
</evidence>
<dbReference type="InterPro" id="IPR000086">
    <property type="entry name" value="NUDIX_hydrolase_dom"/>
</dbReference>
<dbReference type="PROSITE" id="PS51462">
    <property type="entry name" value="NUDIX"/>
    <property type="match status" value="1"/>
</dbReference>
<keyword evidence="5" id="KW-0689">Ribosomal protein</keyword>
<keyword evidence="4" id="KW-0809">Transit peptide</keyword>
<evidence type="ECO:0000256" key="7">
    <source>
        <dbReference type="ARBA" id="ARBA00023274"/>
    </source>
</evidence>
<dbReference type="Proteomes" id="UP001342314">
    <property type="component" value="Unassembled WGS sequence"/>
</dbReference>
<dbReference type="Gene3D" id="3.90.79.10">
    <property type="entry name" value="Nucleoside Triphosphate Pyrophosphohydrolase"/>
    <property type="match status" value="1"/>
</dbReference>
<dbReference type="AlphaFoldDB" id="A0AAV5H0B3"/>
<dbReference type="CDD" id="cd04661">
    <property type="entry name" value="NUDIX_MRP_L46"/>
    <property type="match status" value="1"/>
</dbReference>
<name>A0AAV5H0B3_9BASI</name>
<comment type="caution">
    <text evidence="10">The sequence shown here is derived from an EMBL/GenBank/DDBJ whole genome shotgun (WGS) entry which is preliminary data.</text>
</comment>
<keyword evidence="7" id="KW-0687">Ribonucleoprotein</keyword>
<evidence type="ECO:0000256" key="4">
    <source>
        <dbReference type="ARBA" id="ARBA00022946"/>
    </source>
</evidence>
<evidence type="ECO:0000313" key="11">
    <source>
        <dbReference type="Proteomes" id="UP001342314"/>
    </source>
</evidence>
<dbReference type="GO" id="GO:0005762">
    <property type="term" value="C:mitochondrial large ribosomal subunit"/>
    <property type="evidence" value="ECO:0007669"/>
    <property type="project" value="TreeGrafter"/>
</dbReference>
<dbReference type="PANTHER" id="PTHR13124:SF12">
    <property type="entry name" value="LARGE RIBOSOMAL SUBUNIT PROTEIN ML46"/>
    <property type="match status" value="1"/>
</dbReference>
<dbReference type="Pfam" id="PF00293">
    <property type="entry name" value="NUDIX"/>
    <property type="match status" value="1"/>
</dbReference>
<dbReference type="InterPro" id="IPR015797">
    <property type="entry name" value="NUDIX_hydrolase-like_dom_sf"/>
</dbReference>
<dbReference type="InterPro" id="IPR020084">
    <property type="entry name" value="NUDIX_hydrolase_CS"/>
</dbReference>
<comment type="similarity">
    <text evidence="2">Belongs to the mitochondrion-specific ribosomal protein mL46 family.</text>
</comment>
<sequence length="321" mass="35244">MAPRTPAALGRALSSASCSCTQPTRSVTGTSLEADSVSGHFSDNPASAPPLITLRVGTARLQSTAAAASPAGSSAPPSQRVVAAALLSRPPLLLPALSPFERSYYAYQRRIHRALSKPAESATSWFFKRGSAAEKAFTSFDQRVGKEEQKGDMVERRAYEMAGEEVEGAPELMHRETEADRVGDEHSLERRADRTLYLLLKKKRDQHAWQFPQGGVEGQESLVQAAQRELHEETGPNVDVWPVGRVPAGAYEYAFPAEHVKKFPAHAGATVFFMPMRVIRGQAVPSQKEGIVDFAWLTKEEVQKRVSPDYWQAIEPMLSDQ</sequence>
<evidence type="ECO:0000313" key="10">
    <source>
        <dbReference type="EMBL" id="GJN94672.1"/>
    </source>
</evidence>
<dbReference type="PANTHER" id="PTHR13124">
    <property type="entry name" value="39S RIBOSOMAL PROTEIN L46, MITOCHONDRIAL PRECURSOR-RELATED"/>
    <property type="match status" value="1"/>
</dbReference>
<proteinExistence type="inferred from homology"/>
<dbReference type="InterPro" id="IPR021757">
    <property type="entry name" value="Ribosomal_mL46_N"/>
</dbReference>
<evidence type="ECO:0000256" key="3">
    <source>
        <dbReference type="ARBA" id="ARBA00022801"/>
    </source>
</evidence>
<dbReference type="GO" id="GO:0003735">
    <property type="term" value="F:structural constituent of ribosome"/>
    <property type="evidence" value="ECO:0007669"/>
    <property type="project" value="InterPro"/>
</dbReference>
<gene>
    <name evidence="10" type="ORF">Rhopal_007763-T1</name>
</gene>
<organism evidence="10 11">
    <name type="scientific">Rhodotorula paludigena</name>
    <dbReference type="NCBI Taxonomy" id="86838"/>
    <lineage>
        <taxon>Eukaryota</taxon>
        <taxon>Fungi</taxon>
        <taxon>Dikarya</taxon>
        <taxon>Basidiomycota</taxon>
        <taxon>Pucciniomycotina</taxon>
        <taxon>Microbotryomycetes</taxon>
        <taxon>Sporidiobolales</taxon>
        <taxon>Sporidiobolaceae</taxon>
        <taxon>Rhodotorula</taxon>
    </lineage>
</organism>
<keyword evidence="6" id="KW-0496">Mitochondrion</keyword>
<keyword evidence="3" id="KW-0378">Hydrolase</keyword>
<feature type="domain" description="Nudix hydrolase" evidence="9">
    <location>
        <begin position="173"/>
        <end position="319"/>
    </location>
</feature>
<evidence type="ECO:0000259" key="9">
    <source>
        <dbReference type="PROSITE" id="PS51462"/>
    </source>
</evidence>
<dbReference type="GO" id="GO:0016787">
    <property type="term" value="F:hydrolase activity"/>
    <property type="evidence" value="ECO:0007669"/>
    <property type="project" value="UniProtKB-KW"/>
</dbReference>
<evidence type="ECO:0000256" key="5">
    <source>
        <dbReference type="ARBA" id="ARBA00022980"/>
    </source>
</evidence>
<dbReference type="Pfam" id="PF11788">
    <property type="entry name" value="MRP-L46"/>
    <property type="match status" value="1"/>
</dbReference>
<evidence type="ECO:0000256" key="1">
    <source>
        <dbReference type="ARBA" id="ARBA00004173"/>
    </source>
</evidence>